<comment type="cofactor">
    <cofactor evidence="2">
        <name>Mg(2+)</name>
        <dbReference type="ChEBI" id="CHEBI:18420"/>
    </cofactor>
</comment>
<evidence type="ECO:0000256" key="7">
    <source>
        <dbReference type="ARBA" id="ARBA00022842"/>
    </source>
</evidence>
<dbReference type="SUPFAM" id="SSF56219">
    <property type="entry name" value="DNase I-like"/>
    <property type="match status" value="1"/>
</dbReference>
<keyword evidence="4" id="KW-0479">Metal-binding</keyword>
<keyword evidence="5" id="KW-0227">DNA damage</keyword>
<comment type="caution">
    <text evidence="10">The sequence shown here is derived from an EMBL/GenBank/DDBJ whole genome shotgun (WGS) entry which is preliminary data.</text>
</comment>
<dbReference type="PANTHER" id="PTHR15822:SF4">
    <property type="entry name" value="TYROSYL-DNA PHOSPHODIESTERASE 2"/>
    <property type="match status" value="1"/>
</dbReference>
<dbReference type="GO" id="GO:0046872">
    <property type="term" value="F:metal ion binding"/>
    <property type="evidence" value="ECO:0007669"/>
    <property type="project" value="UniProtKB-KW"/>
</dbReference>
<evidence type="ECO:0000313" key="10">
    <source>
        <dbReference type="EMBL" id="KKP52857.1"/>
    </source>
</evidence>
<dbReference type="Pfam" id="PF03372">
    <property type="entry name" value="Exo_endo_phos"/>
    <property type="match status" value="1"/>
</dbReference>
<keyword evidence="8" id="KW-0234">DNA repair</keyword>
<dbReference type="Gene3D" id="3.60.10.10">
    <property type="entry name" value="Endonuclease/exonuclease/phosphatase"/>
    <property type="match status" value="1"/>
</dbReference>
<comment type="cofactor">
    <cofactor evidence="1">
        <name>Mn(2+)</name>
        <dbReference type="ChEBI" id="CHEBI:29035"/>
    </cofactor>
</comment>
<dbReference type="Proteomes" id="UP000034045">
    <property type="component" value="Unassembled WGS sequence"/>
</dbReference>
<evidence type="ECO:0000259" key="9">
    <source>
        <dbReference type="Pfam" id="PF03372"/>
    </source>
</evidence>
<dbReference type="InterPro" id="IPR005135">
    <property type="entry name" value="Endo/exonuclease/phosphatase"/>
</dbReference>
<proteinExistence type="predicted"/>
<dbReference type="GO" id="GO:0004518">
    <property type="term" value="F:nuclease activity"/>
    <property type="evidence" value="ECO:0007669"/>
    <property type="project" value="UniProtKB-KW"/>
</dbReference>
<gene>
    <name evidence="10" type="ORF">UR42_C0003G0008</name>
</gene>
<evidence type="ECO:0000256" key="3">
    <source>
        <dbReference type="ARBA" id="ARBA00022722"/>
    </source>
</evidence>
<keyword evidence="7" id="KW-0460">Magnesium</keyword>
<evidence type="ECO:0000256" key="5">
    <source>
        <dbReference type="ARBA" id="ARBA00022763"/>
    </source>
</evidence>
<dbReference type="InterPro" id="IPR051547">
    <property type="entry name" value="TDP2-like"/>
</dbReference>
<name>A0A0G0DC92_9BACT</name>
<dbReference type="PANTHER" id="PTHR15822">
    <property type="entry name" value="TRAF AND TNF RECEPTOR-ASSOCIATED PROTEIN"/>
    <property type="match status" value="1"/>
</dbReference>
<dbReference type="GO" id="GO:0006281">
    <property type="term" value="P:DNA repair"/>
    <property type="evidence" value="ECO:0007669"/>
    <property type="project" value="UniProtKB-KW"/>
</dbReference>
<sequence length="261" mass="30403">MNFSLLTYNTLFNNGVNKLGEVIDSYHPDIICLQEALTDDKSVQKIEKFGYKMADYSNSFVKFGKIFGVITFYNSKNLKYNDSFKLDLGINLGDFFFNILRIVLGYNQPKTVLETNFTHKLTREKICICNVHLYVVGSNDLRIKHINNVLKSINLSEKKQLVIVGDFNYFPYKRKNLEKMMAKYGLKEATANIRQTIKFSNSGKFEKFNLFQRLSLPFINMFVAKQIKTDYSFYRGLKLIKTERIETQTSDHYPIISTFAL</sequence>
<evidence type="ECO:0000256" key="8">
    <source>
        <dbReference type="ARBA" id="ARBA00023204"/>
    </source>
</evidence>
<evidence type="ECO:0000256" key="4">
    <source>
        <dbReference type="ARBA" id="ARBA00022723"/>
    </source>
</evidence>
<evidence type="ECO:0000313" key="11">
    <source>
        <dbReference type="Proteomes" id="UP000034045"/>
    </source>
</evidence>
<evidence type="ECO:0000256" key="2">
    <source>
        <dbReference type="ARBA" id="ARBA00001946"/>
    </source>
</evidence>
<keyword evidence="6" id="KW-0378">Hydrolase</keyword>
<dbReference type="InterPro" id="IPR036691">
    <property type="entry name" value="Endo/exonu/phosph_ase_sf"/>
</dbReference>
<organism evidence="10 11">
    <name type="scientific">Candidatus Roizmanbacteria bacterium GW2011_GWA2_33_33</name>
    <dbReference type="NCBI Taxonomy" id="1618476"/>
    <lineage>
        <taxon>Bacteria</taxon>
        <taxon>Candidatus Roizmaniibacteriota</taxon>
    </lineage>
</organism>
<feature type="domain" description="Endonuclease/exonuclease/phosphatase" evidence="9">
    <location>
        <begin position="6"/>
        <end position="252"/>
    </location>
</feature>
<protein>
    <recommendedName>
        <fullName evidence="9">Endonuclease/exonuclease/phosphatase domain-containing protein</fullName>
    </recommendedName>
</protein>
<evidence type="ECO:0000256" key="1">
    <source>
        <dbReference type="ARBA" id="ARBA00001936"/>
    </source>
</evidence>
<dbReference type="GO" id="GO:0016787">
    <property type="term" value="F:hydrolase activity"/>
    <property type="evidence" value="ECO:0007669"/>
    <property type="project" value="UniProtKB-KW"/>
</dbReference>
<keyword evidence="3" id="KW-0540">Nuclease</keyword>
<accession>A0A0G0DC92</accession>
<reference evidence="10 11" key="1">
    <citation type="journal article" date="2015" name="Nature">
        <title>rRNA introns, odd ribosomes, and small enigmatic genomes across a large radiation of phyla.</title>
        <authorList>
            <person name="Brown C.T."/>
            <person name="Hug L.A."/>
            <person name="Thomas B.C."/>
            <person name="Sharon I."/>
            <person name="Castelle C.J."/>
            <person name="Singh A."/>
            <person name="Wilkins M.J."/>
            <person name="Williams K.H."/>
            <person name="Banfield J.F."/>
        </authorList>
    </citation>
    <scope>NUCLEOTIDE SEQUENCE [LARGE SCALE GENOMIC DNA]</scope>
</reference>
<dbReference type="AlphaFoldDB" id="A0A0G0DC92"/>
<evidence type="ECO:0000256" key="6">
    <source>
        <dbReference type="ARBA" id="ARBA00022801"/>
    </source>
</evidence>
<dbReference type="EMBL" id="LBPD01000003">
    <property type="protein sequence ID" value="KKP52857.1"/>
    <property type="molecule type" value="Genomic_DNA"/>
</dbReference>